<protein>
    <submittedName>
        <fullName evidence="1">Uncharacterized protein</fullName>
    </submittedName>
</protein>
<accession>A0A0F9BLT3</accession>
<dbReference type="AlphaFoldDB" id="A0A0F9BLT3"/>
<proteinExistence type="predicted"/>
<sequence>MTTLQEAMADTKNLDKQFESVRIVAAELRKVGNLEQVTQEREEAAEVAKKGAITAKSELQGIMLELDESFINLTAAEGKAVAIVSDA</sequence>
<comment type="caution">
    <text evidence="1">The sequence shown here is derived from an EMBL/GenBank/DDBJ whole genome shotgun (WGS) entry which is preliminary data.</text>
</comment>
<evidence type="ECO:0000313" key="1">
    <source>
        <dbReference type="EMBL" id="KKL22770.1"/>
    </source>
</evidence>
<organism evidence="1">
    <name type="scientific">marine sediment metagenome</name>
    <dbReference type="NCBI Taxonomy" id="412755"/>
    <lineage>
        <taxon>unclassified sequences</taxon>
        <taxon>metagenomes</taxon>
        <taxon>ecological metagenomes</taxon>
    </lineage>
</organism>
<dbReference type="EMBL" id="LAZR01037221">
    <property type="protein sequence ID" value="KKL22770.1"/>
    <property type="molecule type" value="Genomic_DNA"/>
</dbReference>
<gene>
    <name evidence="1" type="ORF">LCGC14_2432110</name>
</gene>
<name>A0A0F9BLT3_9ZZZZ</name>
<reference evidence="1" key="1">
    <citation type="journal article" date="2015" name="Nature">
        <title>Complex archaea that bridge the gap between prokaryotes and eukaryotes.</title>
        <authorList>
            <person name="Spang A."/>
            <person name="Saw J.H."/>
            <person name="Jorgensen S.L."/>
            <person name="Zaremba-Niedzwiedzka K."/>
            <person name="Martijn J."/>
            <person name="Lind A.E."/>
            <person name="van Eijk R."/>
            <person name="Schleper C."/>
            <person name="Guy L."/>
            <person name="Ettema T.J."/>
        </authorList>
    </citation>
    <scope>NUCLEOTIDE SEQUENCE</scope>
</reference>
<feature type="non-terminal residue" evidence="1">
    <location>
        <position position="87"/>
    </location>
</feature>